<dbReference type="EMBL" id="CH445341">
    <property type="protein sequence ID" value="EAT82207.1"/>
    <property type="molecule type" value="Genomic_DNA"/>
</dbReference>
<dbReference type="RefSeq" id="XP_001801072.1">
    <property type="nucleotide sequence ID" value="XM_001801020.1"/>
</dbReference>
<feature type="compositionally biased region" description="Basic residues" evidence="1">
    <location>
        <begin position="1"/>
        <end position="13"/>
    </location>
</feature>
<proteinExistence type="predicted"/>
<dbReference type="InParanoid" id="Q0UBQ1"/>
<feature type="region of interest" description="Disordered" evidence="1">
    <location>
        <begin position="1"/>
        <end position="38"/>
    </location>
</feature>
<reference evidence="3" key="1">
    <citation type="journal article" date="2007" name="Plant Cell">
        <title>Dothideomycete-plant interactions illuminated by genome sequencing and EST analysis of the wheat pathogen Stagonospora nodorum.</title>
        <authorList>
            <person name="Hane J.K."/>
            <person name="Lowe R.G."/>
            <person name="Solomon P.S."/>
            <person name="Tan K.C."/>
            <person name="Schoch C.L."/>
            <person name="Spatafora J.W."/>
            <person name="Crous P.W."/>
            <person name="Kodira C."/>
            <person name="Birren B.W."/>
            <person name="Galagan J.E."/>
            <person name="Torriani S.F."/>
            <person name="McDonald B.A."/>
            <person name="Oliver R.P."/>
        </authorList>
    </citation>
    <scope>NUCLEOTIDE SEQUENCE [LARGE SCALE GENOMIC DNA]</scope>
    <source>
        <strain evidence="3">SN15 / ATCC MYA-4574 / FGSC 10173</strain>
    </source>
</reference>
<accession>Q0UBQ1</accession>
<dbReference type="KEGG" id="pno:SNOG_10813"/>
<dbReference type="GeneID" id="5977979"/>
<dbReference type="AlphaFoldDB" id="Q0UBQ1"/>
<evidence type="ECO:0000313" key="2">
    <source>
        <dbReference type="EMBL" id="EAT82207.1"/>
    </source>
</evidence>
<dbReference type="VEuPathDB" id="FungiDB:JI435_108130"/>
<sequence length="170" mass="18981">MSFRKMPPKKRTSKNTAAPPSRSPSPGPDEEEGPPASSYEADAHAAMNIQQSVAQLLGAQTLTIVNQGDLTCRGWAWPPVTETDGIKRPRRVLLICSRETGAHLNVAQVLLESVVLGARWMHLHHNVDFAELMVFHVNNQNSQKEVPARPRGRTAQKWANFHDFLCRQLE</sequence>
<organism evidence="2 3">
    <name type="scientific">Phaeosphaeria nodorum (strain SN15 / ATCC MYA-4574 / FGSC 10173)</name>
    <name type="common">Glume blotch fungus</name>
    <name type="synonym">Parastagonospora nodorum</name>
    <dbReference type="NCBI Taxonomy" id="321614"/>
    <lineage>
        <taxon>Eukaryota</taxon>
        <taxon>Fungi</taxon>
        <taxon>Dikarya</taxon>
        <taxon>Ascomycota</taxon>
        <taxon>Pezizomycotina</taxon>
        <taxon>Dothideomycetes</taxon>
        <taxon>Pleosporomycetidae</taxon>
        <taxon>Pleosporales</taxon>
        <taxon>Pleosporineae</taxon>
        <taxon>Phaeosphaeriaceae</taxon>
        <taxon>Parastagonospora</taxon>
    </lineage>
</organism>
<gene>
    <name evidence="2" type="ORF">SNOG_10813</name>
</gene>
<dbReference type="Proteomes" id="UP000001055">
    <property type="component" value="Unassembled WGS sequence"/>
</dbReference>
<evidence type="ECO:0000256" key="1">
    <source>
        <dbReference type="SAM" id="MobiDB-lite"/>
    </source>
</evidence>
<protein>
    <submittedName>
        <fullName evidence="2">Uncharacterized protein</fullName>
    </submittedName>
</protein>
<name>Q0UBQ1_PHANO</name>
<evidence type="ECO:0000313" key="3">
    <source>
        <dbReference type="Proteomes" id="UP000001055"/>
    </source>
</evidence>